<organism evidence="2 3">
    <name type="scientific">Boseongicola aestuarii</name>
    <dbReference type="NCBI Taxonomy" id="1470561"/>
    <lineage>
        <taxon>Bacteria</taxon>
        <taxon>Pseudomonadati</taxon>
        <taxon>Pseudomonadota</taxon>
        <taxon>Alphaproteobacteria</taxon>
        <taxon>Rhodobacterales</taxon>
        <taxon>Paracoccaceae</taxon>
        <taxon>Boseongicola</taxon>
    </lineage>
</organism>
<protein>
    <submittedName>
        <fullName evidence="2">Thioesterase superfamily protein</fullName>
    </submittedName>
</protein>
<dbReference type="GO" id="GO:0016790">
    <property type="term" value="F:thiolester hydrolase activity"/>
    <property type="evidence" value="ECO:0007669"/>
    <property type="project" value="UniProtKB-ARBA"/>
</dbReference>
<accession>A0A238J108</accession>
<reference evidence="2 3" key="1">
    <citation type="submission" date="2017-05" db="EMBL/GenBank/DDBJ databases">
        <authorList>
            <person name="Song R."/>
            <person name="Chenine A.L."/>
            <person name="Ruprecht R.M."/>
        </authorList>
    </citation>
    <scope>NUCLEOTIDE SEQUENCE [LARGE SCALE GENOMIC DNA]</scope>
    <source>
        <strain evidence="2 3">CECT 8489</strain>
    </source>
</reference>
<dbReference type="Proteomes" id="UP000201838">
    <property type="component" value="Unassembled WGS sequence"/>
</dbReference>
<dbReference type="SUPFAM" id="SSF54637">
    <property type="entry name" value="Thioesterase/thiol ester dehydrase-isomerase"/>
    <property type="match status" value="1"/>
</dbReference>
<dbReference type="RefSeq" id="WP_093974264.1">
    <property type="nucleotide sequence ID" value="NZ_FXXQ01000008.1"/>
</dbReference>
<feature type="domain" description="Thioesterase" evidence="1">
    <location>
        <begin position="51"/>
        <end position="122"/>
    </location>
</feature>
<evidence type="ECO:0000313" key="3">
    <source>
        <dbReference type="Proteomes" id="UP000201838"/>
    </source>
</evidence>
<sequence>MNTKLTLEELRAFIAREFPQMADVYRVDAIAPMWARVSMMPDERHLRPGATVSGPVIFGLADCGMYFALLATIGPEALAVTTNGSIDFMRKPLPGRALIAEVTLLKVGRVLAVGDVAVRSEGADGMIARATLTYSIPPKK</sequence>
<dbReference type="CDD" id="cd03443">
    <property type="entry name" value="PaaI_thioesterase"/>
    <property type="match status" value="1"/>
</dbReference>
<dbReference type="Pfam" id="PF03061">
    <property type="entry name" value="4HBT"/>
    <property type="match status" value="1"/>
</dbReference>
<dbReference type="Gene3D" id="3.10.129.10">
    <property type="entry name" value="Hotdog Thioesterase"/>
    <property type="match status" value="1"/>
</dbReference>
<evidence type="ECO:0000313" key="2">
    <source>
        <dbReference type="EMBL" id="SMX24297.1"/>
    </source>
</evidence>
<dbReference type="AlphaFoldDB" id="A0A238J108"/>
<dbReference type="InterPro" id="IPR029069">
    <property type="entry name" value="HotDog_dom_sf"/>
</dbReference>
<dbReference type="InterPro" id="IPR006683">
    <property type="entry name" value="Thioestr_dom"/>
</dbReference>
<dbReference type="OrthoDB" id="9805304at2"/>
<dbReference type="EMBL" id="FXXQ01000008">
    <property type="protein sequence ID" value="SMX24297.1"/>
    <property type="molecule type" value="Genomic_DNA"/>
</dbReference>
<proteinExistence type="predicted"/>
<gene>
    <name evidence="2" type="ORF">BOA8489_02421</name>
</gene>
<name>A0A238J108_9RHOB</name>
<keyword evidence="3" id="KW-1185">Reference proteome</keyword>
<evidence type="ECO:0000259" key="1">
    <source>
        <dbReference type="Pfam" id="PF03061"/>
    </source>
</evidence>